<feature type="region of interest" description="Disordered" evidence="1">
    <location>
        <begin position="60"/>
        <end position="104"/>
    </location>
</feature>
<dbReference type="AlphaFoldDB" id="A0A2H5QDT4"/>
<evidence type="ECO:0000256" key="1">
    <source>
        <dbReference type="SAM" id="MobiDB-lite"/>
    </source>
</evidence>
<protein>
    <submittedName>
        <fullName evidence="2">Uncharacterized protein</fullName>
    </submittedName>
</protein>
<evidence type="ECO:0000313" key="3">
    <source>
        <dbReference type="Proteomes" id="UP000236630"/>
    </source>
</evidence>
<feature type="compositionally biased region" description="Basic and acidic residues" evidence="1">
    <location>
        <begin position="10"/>
        <end position="31"/>
    </location>
</feature>
<feature type="region of interest" description="Disordered" evidence="1">
    <location>
        <begin position="1"/>
        <end position="33"/>
    </location>
</feature>
<keyword evidence="3" id="KW-1185">Reference proteome</keyword>
<evidence type="ECO:0000313" key="2">
    <source>
        <dbReference type="EMBL" id="GAY62786.1"/>
    </source>
</evidence>
<proteinExistence type="predicted"/>
<sequence>MPMGFVKKHVAVEMEDSKSSDEDADIKKGEILKSVSDSDEDNFAEYVEFNEGQHRRRAIFGYGVDSGDQKDSYEEGEDDDSDEGADDDNDTVDNQLSSGTEEREDNGISFILTIIVMQYSVLDLKENTLYTGNQHQHQKLSKEVHDSSKGEENDDDEFFKPKVKGNKEEAYESIRDRFVMGDWSKAAQKNQVSKGKSEDDDSDDAVYGDYEDLETCEKHEGQCEDNSGSEGIENEDESAVEEWRLKKLTLRAKFDAQYPFSFD</sequence>
<feature type="compositionally biased region" description="Basic and acidic residues" evidence="1">
    <location>
        <begin position="140"/>
        <end position="151"/>
    </location>
</feature>
<gene>
    <name evidence="2" type="ORF">CUMW_220560</name>
</gene>
<organism evidence="2 3">
    <name type="scientific">Citrus unshiu</name>
    <name type="common">Satsuma mandarin</name>
    <name type="synonym">Citrus nobilis var. unshiu</name>
    <dbReference type="NCBI Taxonomy" id="55188"/>
    <lineage>
        <taxon>Eukaryota</taxon>
        <taxon>Viridiplantae</taxon>
        <taxon>Streptophyta</taxon>
        <taxon>Embryophyta</taxon>
        <taxon>Tracheophyta</taxon>
        <taxon>Spermatophyta</taxon>
        <taxon>Magnoliopsida</taxon>
        <taxon>eudicotyledons</taxon>
        <taxon>Gunneridae</taxon>
        <taxon>Pentapetalae</taxon>
        <taxon>rosids</taxon>
        <taxon>malvids</taxon>
        <taxon>Sapindales</taxon>
        <taxon>Rutaceae</taxon>
        <taxon>Aurantioideae</taxon>
        <taxon>Citrus</taxon>
    </lineage>
</organism>
<feature type="region of interest" description="Disordered" evidence="1">
    <location>
        <begin position="188"/>
        <end position="207"/>
    </location>
</feature>
<accession>A0A2H5QDT4</accession>
<comment type="caution">
    <text evidence="2">The sequence shown here is derived from an EMBL/GenBank/DDBJ whole genome shotgun (WGS) entry which is preliminary data.</text>
</comment>
<dbReference type="Proteomes" id="UP000236630">
    <property type="component" value="Unassembled WGS sequence"/>
</dbReference>
<feature type="region of interest" description="Disordered" evidence="1">
    <location>
        <begin position="133"/>
        <end position="166"/>
    </location>
</feature>
<feature type="compositionally biased region" description="Acidic residues" evidence="1">
    <location>
        <begin position="198"/>
        <end position="207"/>
    </location>
</feature>
<dbReference type="EMBL" id="BDQV01000321">
    <property type="protein sequence ID" value="GAY62786.1"/>
    <property type="molecule type" value="Genomic_DNA"/>
</dbReference>
<feature type="compositionally biased region" description="Acidic residues" evidence="1">
    <location>
        <begin position="74"/>
        <end position="91"/>
    </location>
</feature>
<feature type="region of interest" description="Disordered" evidence="1">
    <location>
        <begin position="218"/>
        <end position="237"/>
    </location>
</feature>
<name>A0A2H5QDT4_CITUN</name>
<dbReference type="STRING" id="55188.A0A2H5QDT4"/>
<reference evidence="2 3" key="1">
    <citation type="journal article" date="2017" name="Front. Genet.">
        <title>Draft sequencing of the heterozygous diploid genome of Satsuma (Citrus unshiu Marc.) using a hybrid assembly approach.</title>
        <authorList>
            <person name="Shimizu T."/>
            <person name="Tanizawa Y."/>
            <person name="Mochizuki T."/>
            <person name="Nagasaki H."/>
            <person name="Yoshioka T."/>
            <person name="Toyoda A."/>
            <person name="Fujiyama A."/>
            <person name="Kaminuma E."/>
            <person name="Nakamura Y."/>
        </authorList>
    </citation>
    <scope>NUCLEOTIDE SEQUENCE [LARGE SCALE GENOMIC DNA]</scope>
    <source>
        <strain evidence="3">cv. Miyagawa wase</strain>
    </source>
</reference>